<protein>
    <submittedName>
        <fullName evidence="1">Uncharacterized protein</fullName>
    </submittedName>
</protein>
<sequence>MTYLQIKRITIVIARKKGADQLVDKLINNFQIFFQIVEIEQLIRLLEVGAYLKKFNI</sequence>
<evidence type="ECO:0000313" key="1">
    <source>
        <dbReference type="EMBL" id="CAD8117351.1"/>
    </source>
</evidence>
<organism evidence="1 2">
    <name type="scientific">Paramecium primaurelia</name>
    <dbReference type="NCBI Taxonomy" id="5886"/>
    <lineage>
        <taxon>Eukaryota</taxon>
        <taxon>Sar</taxon>
        <taxon>Alveolata</taxon>
        <taxon>Ciliophora</taxon>
        <taxon>Intramacronucleata</taxon>
        <taxon>Oligohymenophorea</taxon>
        <taxon>Peniculida</taxon>
        <taxon>Parameciidae</taxon>
        <taxon>Paramecium</taxon>
    </lineage>
</organism>
<dbReference type="Proteomes" id="UP000688137">
    <property type="component" value="Unassembled WGS sequence"/>
</dbReference>
<proteinExistence type="predicted"/>
<dbReference type="AlphaFoldDB" id="A0A8S1QPS7"/>
<name>A0A8S1QPS7_PARPR</name>
<comment type="caution">
    <text evidence="1">The sequence shown here is derived from an EMBL/GenBank/DDBJ whole genome shotgun (WGS) entry which is preliminary data.</text>
</comment>
<dbReference type="EMBL" id="CAJJDM010000205">
    <property type="protein sequence ID" value="CAD8117351.1"/>
    <property type="molecule type" value="Genomic_DNA"/>
</dbReference>
<accession>A0A8S1QPS7</accession>
<gene>
    <name evidence="1" type="ORF">PPRIM_AZ9-3.1.T1960009</name>
</gene>
<evidence type="ECO:0000313" key="2">
    <source>
        <dbReference type="Proteomes" id="UP000688137"/>
    </source>
</evidence>
<keyword evidence="2" id="KW-1185">Reference proteome</keyword>
<reference evidence="1" key="1">
    <citation type="submission" date="2021-01" db="EMBL/GenBank/DDBJ databases">
        <authorList>
            <consortium name="Genoscope - CEA"/>
            <person name="William W."/>
        </authorList>
    </citation>
    <scope>NUCLEOTIDE SEQUENCE</scope>
</reference>